<dbReference type="PANTHER" id="PTHR38736:SF1">
    <property type="entry name" value="TRANSMEMBRANE PROTEIN"/>
    <property type="match status" value="1"/>
</dbReference>
<gene>
    <name evidence="2" type="ORF">RB653_006429</name>
</gene>
<name>A0AAN7Z210_9MYCE</name>
<feature type="transmembrane region" description="Helical" evidence="1">
    <location>
        <begin position="222"/>
        <end position="248"/>
    </location>
</feature>
<dbReference type="PANTHER" id="PTHR38736">
    <property type="entry name" value="TRANSMEMBRANE PROTEIN-RELATED"/>
    <property type="match status" value="1"/>
</dbReference>
<feature type="transmembrane region" description="Helical" evidence="1">
    <location>
        <begin position="148"/>
        <end position="170"/>
    </location>
</feature>
<sequence length="268" mass="29464">MEMKREKKSRRPSRLLSVGIGLQLSAIVLAVVAFFFPFYVINFTGGVIDNIASTNSKVSFKLRTYSCEFTNSLNSSLDTSASFSYNDYAGIECIPILIPAVHYSDLSFVMNRCLTFLVLGCACSLVVIIFQSIMSFKETCRLCSMKSVTLIISLTPIICFIIAVLCLLEITKVFEKETNSGSTSSDVNDLSLCQSLWCNSFLGSGSAGSVFANASVKWKPSIGWILAIVAAFISLFSCIFTVCAPLFIKNDHNHGRHHRGSNHILINQ</sequence>
<dbReference type="Proteomes" id="UP001344447">
    <property type="component" value="Unassembled WGS sequence"/>
</dbReference>
<proteinExistence type="predicted"/>
<feature type="transmembrane region" description="Helical" evidence="1">
    <location>
        <begin position="114"/>
        <end position="136"/>
    </location>
</feature>
<reference evidence="2 3" key="1">
    <citation type="submission" date="2023-11" db="EMBL/GenBank/DDBJ databases">
        <title>Dfirmibasis_genome.</title>
        <authorList>
            <person name="Edelbroek B."/>
            <person name="Kjellin J."/>
            <person name="Jerlstrom-Hultqvist J."/>
            <person name="Soderbom F."/>
        </authorList>
    </citation>
    <scope>NUCLEOTIDE SEQUENCE [LARGE SCALE GENOMIC DNA]</scope>
    <source>
        <strain evidence="2 3">TNS-C-14</strain>
    </source>
</reference>
<evidence type="ECO:0008006" key="4">
    <source>
        <dbReference type="Google" id="ProtNLM"/>
    </source>
</evidence>
<keyword evidence="3" id="KW-1185">Reference proteome</keyword>
<keyword evidence="1" id="KW-0472">Membrane</keyword>
<comment type="caution">
    <text evidence="2">The sequence shown here is derived from an EMBL/GenBank/DDBJ whole genome shotgun (WGS) entry which is preliminary data.</text>
</comment>
<organism evidence="2 3">
    <name type="scientific">Dictyostelium firmibasis</name>
    <dbReference type="NCBI Taxonomy" id="79012"/>
    <lineage>
        <taxon>Eukaryota</taxon>
        <taxon>Amoebozoa</taxon>
        <taxon>Evosea</taxon>
        <taxon>Eumycetozoa</taxon>
        <taxon>Dictyostelia</taxon>
        <taxon>Dictyosteliales</taxon>
        <taxon>Dictyosteliaceae</taxon>
        <taxon>Dictyostelium</taxon>
    </lineage>
</organism>
<keyword evidence="1" id="KW-0812">Transmembrane</keyword>
<keyword evidence="1" id="KW-1133">Transmembrane helix</keyword>
<accession>A0AAN7Z210</accession>
<protein>
    <recommendedName>
        <fullName evidence="4">Transmembrane protein</fullName>
    </recommendedName>
</protein>
<evidence type="ECO:0000313" key="2">
    <source>
        <dbReference type="EMBL" id="KAK5584812.1"/>
    </source>
</evidence>
<feature type="transmembrane region" description="Helical" evidence="1">
    <location>
        <begin position="20"/>
        <end position="41"/>
    </location>
</feature>
<evidence type="ECO:0000313" key="3">
    <source>
        <dbReference type="Proteomes" id="UP001344447"/>
    </source>
</evidence>
<dbReference type="AlphaFoldDB" id="A0AAN7Z210"/>
<dbReference type="EMBL" id="JAVFKY010000001">
    <property type="protein sequence ID" value="KAK5584812.1"/>
    <property type="molecule type" value="Genomic_DNA"/>
</dbReference>
<evidence type="ECO:0000256" key="1">
    <source>
        <dbReference type="SAM" id="Phobius"/>
    </source>
</evidence>